<evidence type="ECO:0000313" key="3">
    <source>
        <dbReference type="EMBL" id="OMJ13554.1"/>
    </source>
</evidence>
<feature type="compositionally biased region" description="Gly residues" evidence="1">
    <location>
        <begin position="17"/>
        <end position="33"/>
    </location>
</feature>
<proteinExistence type="predicted"/>
<keyword evidence="4" id="KW-1185">Reference proteome</keyword>
<organism evidence="3 4">
    <name type="scientific">Smittium culicis</name>
    <dbReference type="NCBI Taxonomy" id="133412"/>
    <lineage>
        <taxon>Eukaryota</taxon>
        <taxon>Fungi</taxon>
        <taxon>Fungi incertae sedis</taxon>
        <taxon>Zoopagomycota</taxon>
        <taxon>Kickxellomycotina</taxon>
        <taxon>Harpellomycetes</taxon>
        <taxon>Harpellales</taxon>
        <taxon>Legeriomycetaceae</taxon>
        <taxon>Smittium</taxon>
    </lineage>
</organism>
<feature type="region of interest" description="Disordered" evidence="1">
    <location>
        <begin position="1"/>
        <end position="34"/>
    </location>
</feature>
<feature type="transmembrane region" description="Helical" evidence="2">
    <location>
        <begin position="101"/>
        <end position="121"/>
    </location>
</feature>
<reference evidence="3 4" key="1">
    <citation type="submission" date="2017-01" db="EMBL/GenBank/DDBJ databases">
        <authorList>
            <person name="Mah S.A."/>
            <person name="Swanson W.J."/>
            <person name="Moy G.W."/>
            <person name="Vacquier V.D."/>
        </authorList>
    </citation>
    <scope>NUCLEOTIDE SEQUENCE [LARGE SCALE GENOMIC DNA]</scope>
    <source>
        <strain evidence="3 4">GSMNP</strain>
    </source>
</reference>
<comment type="caution">
    <text evidence="3">The sequence shown here is derived from an EMBL/GenBank/DDBJ whole genome shotgun (WGS) entry which is preliminary data.</text>
</comment>
<evidence type="ECO:0000313" key="4">
    <source>
        <dbReference type="Proteomes" id="UP000187283"/>
    </source>
</evidence>
<dbReference type="AlphaFoldDB" id="A0A1R1XFZ4"/>
<evidence type="ECO:0000256" key="1">
    <source>
        <dbReference type="SAM" id="MobiDB-lite"/>
    </source>
</evidence>
<keyword evidence="2" id="KW-0812">Transmembrane</keyword>
<dbReference type="OrthoDB" id="5659000at2759"/>
<gene>
    <name evidence="3" type="ORF">AYI70_g8424</name>
</gene>
<evidence type="ECO:0000256" key="2">
    <source>
        <dbReference type="SAM" id="Phobius"/>
    </source>
</evidence>
<feature type="compositionally biased region" description="Polar residues" evidence="1">
    <location>
        <begin position="1"/>
        <end position="15"/>
    </location>
</feature>
<protein>
    <submittedName>
        <fullName evidence="3">Uncharacterized protein</fullName>
    </submittedName>
</protein>
<name>A0A1R1XFZ4_9FUNG</name>
<keyword evidence="2" id="KW-1133">Transmembrane helix</keyword>
<accession>A0A1R1XFZ4</accession>
<keyword evidence="2" id="KW-0472">Membrane</keyword>
<dbReference type="EMBL" id="LSSN01003443">
    <property type="protein sequence ID" value="OMJ13554.1"/>
    <property type="molecule type" value="Genomic_DNA"/>
</dbReference>
<sequence>MRHTPTLSGAKSDSCGNGNGNGNGSEYDNGGGAHINSAITPTAASIRQQVTSQHIVGHDSDLSSGGAIDELDAIILGNSKAANTSMSQHVRLLPTSLIGPLSRPTTILAILALFIAILYLYK</sequence>
<dbReference type="Proteomes" id="UP000187283">
    <property type="component" value="Unassembled WGS sequence"/>
</dbReference>